<comment type="caution">
    <text evidence="2">The sequence shown here is derived from an EMBL/GenBank/DDBJ whole genome shotgun (WGS) entry which is preliminary data.</text>
</comment>
<dbReference type="InterPro" id="IPR026838">
    <property type="entry name" value="YheC/D"/>
</dbReference>
<keyword evidence="3" id="KW-1185">Reference proteome</keyword>
<feature type="compositionally biased region" description="Basic residues" evidence="1">
    <location>
        <begin position="89"/>
        <end position="102"/>
    </location>
</feature>
<dbReference type="RefSeq" id="WP_307206105.1">
    <property type="nucleotide sequence ID" value="NZ_JAUSSU010000008.1"/>
</dbReference>
<evidence type="ECO:0000313" key="2">
    <source>
        <dbReference type="EMBL" id="MDQ0114725.1"/>
    </source>
</evidence>
<feature type="compositionally biased region" description="Basic residues" evidence="1">
    <location>
        <begin position="38"/>
        <end position="64"/>
    </location>
</feature>
<dbReference type="SUPFAM" id="SSF56059">
    <property type="entry name" value="Glutathione synthetase ATP-binding domain-like"/>
    <property type="match status" value="1"/>
</dbReference>
<evidence type="ECO:0000313" key="3">
    <source>
        <dbReference type="Proteomes" id="UP001229346"/>
    </source>
</evidence>
<feature type="region of interest" description="Disordered" evidence="1">
    <location>
        <begin position="1"/>
        <end position="22"/>
    </location>
</feature>
<sequence>MDVNLNKAVTANKADKVEDGPKAEVSIKSNYRYRRLYSRPKKKKSYKVTKKKWGPTARRFKSYKPNKYSRSGGSKYVEPVKKKYVRKAPAPVKRKVVPRKYKQASYSKKVAPPKRKKAEPVVKVSRSYKDKWVKTKVLLRNRELSRHVPKTKLFSKQTLYGMLRNYGMVYAKPVDGQMGIGVMRVELNRGGYSYQNGLRKSSFGSYDALYSALVRETKGKVYVVQKGINLLKHKGRPFDIRLMVQKSPHGGWEATGTLGRVAHPRKIVTNGSQGGSIYPTALLLKKYSDAGYRNRLLRHMDYIGLVTAKQMRAAYPGLNVIGLDLALDKRLKPWILEVNTSPDPCPFTLLPDQTMLRRIIKYAKAYGRRYALNCGKAKRGV</sequence>
<feature type="compositionally biased region" description="Basic and acidic residues" evidence="1">
    <location>
        <begin position="13"/>
        <end position="22"/>
    </location>
</feature>
<dbReference type="Pfam" id="PF14398">
    <property type="entry name" value="ATPgrasp_YheCD"/>
    <property type="match status" value="1"/>
</dbReference>
<dbReference type="EMBL" id="JAUSSU010000008">
    <property type="protein sequence ID" value="MDQ0114725.1"/>
    <property type="molecule type" value="Genomic_DNA"/>
</dbReference>
<accession>A0ABT9U514</accession>
<dbReference type="Gene3D" id="3.30.470.20">
    <property type="entry name" value="ATP-grasp fold, B domain"/>
    <property type="match status" value="1"/>
</dbReference>
<reference evidence="2 3" key="1">
    <citation type="submission" date="2023-07" db="EMBL/GenBank/DDBJ databases">
        <title>Sorghum-associated microbial communities from plants grown in Nebraska, USA.</title>
        <authorList>
            <person name="Schachtman D."/>
        </authorList>
    </citation>
    <scope>NUCLEOTIDE SEQUENCE [LARGE SCALE GENOMIC DNA]</scope>
    <source>
        <strain evidence="2 3">CC482</strain>
    </source>
</reference>
<feature type="region of interest" description="Disordered" evidence="1">
    <location>
        <begin position="38"/>
        <end position="74"/>
    </location>
</feature>
<proteinExistence type="predicted"/>
<organism evidence="2 3">
    <name type="scientific">Paenibacillus harenae</name>
    <dbReference type="NCBI Taxonomy" id="306543"/>
    <lineage>
        <taxon>Bacteria</taxon>
        <taxon>Bacillati</taxon>
        <taxon>Bacillota</taxon>
        <taxon>Bacilli</taxon>
        <taxon>Bacillales</taxon>
        <taxon>Paenibacillaceae</taxon>
        <taxon>Paenibacillus</taxon>
    </lineage>
</organism>
<evidence type="ECO:0000256" key="1">
    <source>
        <dbReference type="SAM" id="MobiDB-lite"/>
    </source>
</evidence>
<feature type="region of interest" description="Disordered" evidence="1">
    <location>
        <begin position="89"/>
        <end position="118"/>
    </location>
</feature>
<gene>
    <name evidence="2" type="ORF">J2T15_004181</name>
</gene>
<dbReference type="Proteomes" id="UP001229346">
    <property type="component" value="Unassembled WGS sequence"/>
</dbReference>
<name>A0ABT9U514_PAEHA</name>
<protein>
    <submittedName>
        <fullName evidence="2">Glutathione synthase/RimK-type ligase-like ATP-grasp enzyme</fullName>
    </submittedName>
</protein>